<keyword evidence="2" id="KW-0812">Transmembrane</keyword>
<feature type="transmembrane region" description="Helical" evidence="2">
    <location>
        <begin position="46"/>
        <end position="65"/>
    </location>
</feature>
<name>A0A9W6PUB9_9ACTN</name>
<comment type="caution">
    <text evidence="3">The sequence shown here is derived from an EMBL/GenBank/DDBJ whole genome shotgun (WGS) entry which is preliminary data.</text>
</comment>
<dbReference type="EMBL" id="BSRZ01000002">
    <property type="protein sequence ID" value="GLW62982.1"/>
    <property type="molecule type" value="Genomic_DNA"/>
</dbReference>
<organism evidence="3 4">
    <name type="scientific">Actinomadura rubrobrunea</name>
    <dbReference type="NCBI Taxonomy" id="115335"/>
    <lineage>
        <taxon>Bacteria</taxon>
        <taxon>Bacillati</taxon>
        <taxon>Actinomycetota</taxon>
        <taxon>Actinomycetes</taxon>
        <taxon>Streptosporangiales</taxon>
        <taxon>Thermomonosporaceae</taxon>
        <taxon>Actinomadura</taxon>
    </lineage>
</organism>
<dbReference type="Proteomes" id="UP001165124">
    <property type="component" value="Unassembled WGS sequence"/>
</dbReference>
<keyword evidence="2" id="KW-0472">Membrane</keyword>
<proteinExistence type="predicted"/>
<keyword evidence="4" id="KW-1185">Reference proteome</keyword>
<keyword evidence="2" id="KW-1133">Transmembrane helix</keyword>
<accession>A0A9W6PUB9</accession>
<dbReference type="AlphaFoldDB" id="A0A9W6PUB9"/>
<feature type="transmembrane region" description="Helical" evidence="2">
    <location>
        <begin position="71"/>
        <end position="90"/>
    </location>
</feature>
<gene>
    <name evidence="3" type="ORF">Arub01_12260</name>
</gene>
<protein>
    <submittedName>
        <fullName evidence="3">Membrane protein</fullName>
    </submittedName>
</protein>
<reference evidence="3" key="1">
    <citation type="submission" date="2023-02" db="EMBL/GenBank/DDBJ databases">
        <title>Actinomadura rubrobrunea NBRC 14622.</title>
        <authorList>
            <person name="Ichikawa N."/>
            <person name="Sato H."/>
            <person name="Tonouchi N."/>
        </authorList>
    </citation>
    <scope>NUCLEOTIDE SEQUENCE</scope>
    <source>
        <strain evidence="3">NBRC 14622</strain>
    </source>
</reference>
<evidence type="ECO:0000313" key="3">
    <source>
        <dbReference type="EMBL" id="GLW62982.1"/>
    </source>
</evidence>
<evidence type="ECO:0000256" key="1">
    <source>
        <dbReference type="SAM" id="MobiDB-lite"/>
    </source>
</evidence>
<dbReference type="Pfam" id="PF13829">
    <property type="entry name" value="DUF4191"/>
    <property type="match status" value="1"/>
</dbReference>
<dbReference type="InterPro" id="IPR025445">
    <property type="entry name" value="DUF4191"/>
</dbReference>
<sequence length="244" mass="26527">MSDERYDGTILEAMSNKPTDGAQERPGRFQQIRLVARVVRQANPKALPIVFASALGTLVVVILIGLVVGSLWFFIPLALLSAAAVGMIVFGQMAQRAQYKLIAGQPGAAAAILKNMRGNWTVTEAVAGNRNLDMVHRVVGRPGVILVSEGPPNRVGSLLGAEKKRIARAAQQVPIYDVQVGSAEGQIPIDKLQRHLMKLPRNLTKAQTRELNDRLQALPRSMQMPKGPIPKGVRMPKGPKPKMR</sequence>
<evidence type="ECO:0000256" key="2">
    <source>
        <dbReference type="SAM" id="Phobius"/>
    </source>
</evidence>
<feature type="region of interest" description="Disordered" evidence="1">
    <location>
        <begin position="215"/>
        <end position="244"/>
    </location>
</feature>
<evidence type="ECO:0000313" key="4">
    <source>
        <dbReference type="Proteomes" id="UP001165124"/>
    </source>
</evidence>